<reference evidence="6 7" key="1">
    <citation type="journal article" date="2016" name="Mol. Biol. Evol.">
        <title>Comparative Genomics of Early-Diverging Mushroom-Forming Fungi Provides Insights into the Origins of Lignocellulose Decay Capabilities.</title>
        <authorList>
            <person name="Nagy L.G."/>
            <person name="Riley R."/>
            <person name="Tritt A."/>
            <person name="Adam C."/>
            <person name="Daum C."/>
            <person name="Floudas D."/>
            <person name="Sun H."/>
            <person name="Yadav J.S."/>
            <person name="Pangilinan J."/>
            <person name="Larsson K.H."/>
            <person name="Matsuura K."/>
            <person name="Barry K."/>
            <person name="Labutti K."/>
            <person name="Kuo R."/>
            <person name="Ohm R.A."/>
            <person name="Bhattacharya S.S."/>
            <person name="Shirouzu T."/>
            <person name="Yoshinaga Y."/>
            <person name="Martin F.M."/>
            <person name="Grigoriev I.V."/>
            <person name="Hibbett D.S."/>
        </authorList>
    </citation>
    <scope>NUCLEOTIDE SEQUENCE [LARGE SCALE GENOMIC DNA]</scope>
    <source>
        <strain evidence="6 7">HHB9708</strain>
    </source>
</reference>
<sequence>MSYRSNDHAGAIPYAVRSGDLFTRPALAPQPTPPLPRLYNEPTWPDPHLSFGELTNILKKDPYSHEKWHQLLDMAENSGDIHKIREAYELLLSFYPNTAAAQIKYIQHYTNDGGSLDLNATQALFKQWMNNSASVELFKLYLHHIKYVFTRRCDVQTVHRAYEFALDCIGHDKDAGEVWLDYINFIDGPIPLRDWRKSGSRSITAKEAVVRINDMRRLYRRALQIPLVLLDTIWDAYCEFENTVSTQTADMMITSMQNEHEPSYTIARQQLRFLDVVGFLQQLSPVQPAALELPTRPRPSSSFQDENSDSLCHRWLCYLNWEEGNPLLFDLKTMEGEKEFVRRMKGVYKKAVLKLRFYEVIWYRWFVWYNELKGDKQSDKHNPLTILQTGIEANPTSLLLNFVLAEQYEIQQNHEEVHRVYTALIAVLQKELDGIERHLSQPSANKTEDASSTSFSHEDMSNQEGPSETLRGIFQKRIEELGSVWCEYMTFARRSRDQVASREIFAQARKSKHLDWRVFDYAAMTEYHLSKAAKIATKIYDLGLKRYPTDAGFICQYLHFLVIINDESNARLLFEKVIANPTLTPEKARHIWDKWCSFECNFGDLASSHKMQKRMLEIYTAGKRSLRPLDNGLIRLLGI</sequence>
<comment type="function">
    <text evidence="3">Component of the cleavage factor IA (CFIA) complex, which is involved in the endonucleolytic cleavage during polyadenylation-dependent pre-mRNA 3'-end formation.</text>
</comment>
<dbReference type="Pfam" id="PF05843">
    <property type="entry name" value="Suf"/>
    <property type="match status" value="1"/>
</dbReference>
<dbReference type="InterPro" id="IPR008847">
    <property type="entry name" value="Suf"/>
</dbReference>
<dbReference type="Gene3D" id="1.25.40.1040">
    <property type="match status" value="1"/>
</dbReference>
<organism evidence="6 7">
    <name type="scientific">Sistotremastrum niveocremeum HHB9708</name>
    <dbReference type="NCBI Taxonomy" id="1314777"/>
    <lineage>
        <taxon>Eukaryota</taxon>
        <taxon>Fungi</taxon>
        <taxon>Dikarya</taxon>
        <taxon>Basidiomycota</taxon>
        <taxon>Agaricomycotina</taxon>
        <taxon>Agaricomycetes</taxon>
        <taxon>Sistotremastrales</taxon>
        <taxon>Sistotremastraceae</taxon>
        <taxon>Sertulicium</taxon>
        <taxon>Sertulicium niveocremeum</taxon>
    </lineage>
</organism>
<evidence type="ECO:0000256" key="3">
    <source>
        <dbReference type="RuleBase" id="RU369035"/>
    </source>
</evidence>
<dbReference type="SUPFAM" id="SSF48452">
    <property type="entry name" value="TPR-like"/>
    <property type="match status" value="2"/>
</dbReference>
<dbReference type="InterPro" id="IPR045243">
    <property type="entry name" value="Rna14-like"/>
</dbReference>
<feature type="region of interest" description="Disordered" evidence="4">
    <location>
        <begin position="439"/>
        <end position="467"/>
    </location>
</feature>
<feature type="compositionally biased region" description="Polar residues" evidence="4">
    <location>
        <begin position="440"/>
        <end position="455"/>
    </location>
</feature>
<gene>
    <name evidence="6" type="ORF">SISNIDRAFT_414759</name>
</gene>
<dbReference type="PANTHER" id="PTHR19980:SF0">
    <property type="entry name" value="CLEAVAGE STIMULATION FACTOR SUBUNIT 3"/>
    <property type="match status" value="1"/>
</dbReference>
<feature type="domain" description="Suppressor of forked" evidence="5">
    <location>
        <begin position="53"/>
        <end position="623"/>
    </location>
</feature>
<dbReference type="GO" id="GO:0005737">
    <property type="term" value="C:cytoplasm"/>
    <property type="evidence" value="ECO:0007669"/>
    <property type="project" value="UniProtKB-SubCell"/>
</dbReference>
<dbReference type="OrthoDB" id="26282at2759"/>
<dbReference type="InterPro" id="IPR003107">
    <property type="entry name" value="HAT"/>
</dbReference>
<comment type="subcellular location">
    <subcellularLocation>
        <location evidence="3">Nucleus</location>
    </subcellularLocation>
    <subcellularLocation>
        <location evidence="3">Cytoplasm</location>
    </subcellularLocation>
    <text evidence="3">Nucleus and/or cytoplasm.</text>
</comment>
<keyword evidence="3" id="KW-0507">mRNA processing</keyword>
<accession>A0A164RVH7</accession>
<dbReference type="SMART" id="SM00386">
    <property type="entry name" value="HAT"/>
    <property type="match status" value="7"/>
</dbReference>
<evidence type="ECO:0000259" key="5">
    <source>
        <dbReference type="Pfam" id="PF05843"/>
    </source>
</evidence>
<evidence type="ECO:0000313" key="7">
    <source>
        <dbReference type="Proteomes" id="UP000076722"/>
    </source>
</evidence>
<dbReference type="GO" id="GO:0003729">
    <property type="term" value="F:mRNA binding"/>
    <property type="evidence" value="ECO:0007669"/>
    <property type="project" value="TreeGrafter"/>
</dbReference>
<proteinExistence type="predicted"/>
<dbReference type="InterPro" id="IPR011990">
    <property type="entry name" value="TPR-like_helical_dom_sf"/>
</dbReference>
<evidence type="ECO:0000256" key="4">
    <source>
        <dbReference type="SAM" id="MobiDB-lite"/>
    </source>
</evidence>
<dbReference type="GO" id="GO:0180010">
    <property type="term" value="P:co-transcriptional mRNA 3'-end processing, cleavage and polyadenylation pathway"/>
    <property type="evidence" value="ECO:0007669"/>
    <property type="project" value="UniProtKB-UniRule"/>
</dbReference>
<keyword evidence="7" id="KW-1185">Reference proteome</keyword>
<dbReference type="EMBL" id="KV419418">
    <property type="protein sequence ID" value="KZS90928.1"/>
    <property type="molecule type" value="Genomic_DNA"/>
</dbReference>
<dbReference type="Proteomes" id="UP000076722">
    <property type="component" value="Unassembled WGS sequence"/>
</dbReference>
<evidence type="ECO:0000313" key="6">
    <source>
        <dbReference type="EMBL" id="KZS90928.1"/>
    </source>
</evidence>
<dbReference type="STRING" id="1314777.A0A164RVH7"/>
<keyword evidence="1" id="KW-0677">Repeat</keyword>
<evidence type="ECO:0000256" key="1">
    <source>
        <dbReference type="ARBA" id="ARBA00022737"/>
    </source>
</evidence>
<protein>
    <recommendedName>
        <fullName evidence="3">mRNA 3'-end-processing protein RNA14</fullName>
    </recommendedName>
</protein>
<dbReference type="PANTHER" id="PTHR19980">
    <property type="entry name" value="RNA CLEAVAGE STIMULATION FACTOR"/>
    <property type="match status" value="1"/>
</dbReference>
<dbReference type="AlphaFoldDB" id="A0A164RVH7"/>
<keyword evidence="2 3" id="KW-0539">Nucleus</keyword>
<keyword evidence="3" id="KW-0963">Cytoplasm</keyword>
<name>A0A164RVH7_9AGAM</name>
<dbReference type="GO" id="GO:0005634">
    <property type="term" value="C:nucleus"/>
    <property type="evidence" value="ECO:0007669"/>
    <property type="project" value="UniProtKB-SubCell"/>
</dbReference>
<evidence type="ECO:0000256" key="2">
    <source>
        <dbReference type="ARBA" id="ARBA00023242"/>
    </source>
</evidence>